<protein>
    <submittedName>
        <fullName evidence="1">Uncharacterized protein</fullName>
    </submittedName>
</protein>
<reference evidence="1 2" key="1">
    <citation type="journal article" date="2014" name="Nature">
        <title>The genome of the recently domesticated crop plant sugar beet (Beta vulgaris).</title>
        <authorList>
            <person name="Dohm J.C."/>
            <person name="Minoche A.E."/>
            <person name="Holtgrawe D."/>
            <person name="Capella-Gutierrez S."/>
            <person name="Zakrzewski F."/>
            <person name="Tafer H."/>
            <person name="Rupp O."/>
            <person name="Sorensen T.R."/>
            <person name="Stracke R."/>
            <person name="Reinhardt R."/>
            <person name="Goesmann A."/>
            <person name="Kraft T."/>
            <person name="Schulz B."/>
            <person name="Stadler P.F."/>
            <person name="Schmidt T."/>
            <person name="Gabaldon T."/>
            <person name="Lehrach H."/>
            <person name="Weisshaar B."/>
            <person name="Himmelbauer H."/>
        </authorList>
    </citation>
    <scope>NUCLEOTIDE SEQUENCE [LARGE SCALE GENOMIC DNA]</scope>
    <source>
        <tissue evidence="1">Taproot</tissue>
    </source>
</reference>
<name>A0A0J8B3J5_BETVV</name>
<evidence type="ECO:0000313" key="2">
    <source>
        <dbReference type="Proteomes" id="UP000035740"/>
    </source>
</evidence>
<dbReference type="EMBL" id="KQ093468">
    <property type="protein sequence ID" value="KMS94422.1"/>
    <property type="molecule type" value="Genomic_DNA"/>
</dbReference>
<evidence type="ECO:0000313" key="1">
    <source>
        <dbReference type="EMBL" id="KMS94422.1"/>
    </source>
</evidence>
<accession>A0A0J8B3J5</accession>
<proteinExistence type="predicted"/>
<gene>
    <name evidence="1" type="ORF">BVRB_021570</name>
</gene>
<dbReference type="InterPro" id="IPR011990">
    <property type="entry name" value="TPR-like_helical_dom_sf"/>
</dbReference>
<dbReference type="Gramene" id="KMS94422">
    <property type="protein sequence ID" value="KMS94422"/>
    <property type="gene ID" value="BVRB_021570"/>
</dbReference>
<dbReference type="SUPFAM" id="SSF48452">
    <property type="entry name" value="TPR-like"/>
    <property type="match status" value="1"/>
</dbReference>
<feature type="non-terminal residue" evidence="1">
    <location>
        <position position="159"/>
    </location>
</feature>
<organism evidence="1 2">
    <name type="scientific">Beta vulgaris subsp. vulgaris</name>
    <name type="common">Beet</name>
    <dbReference type="NCBI Taxonomy" id="3555"/>
    <lineage>
        <taxon>Eukaryota</taxon>
        <taxon>Viridiplantae</taxon>
        <taxon>Streptophyta</taxon>
        <taxon>Embryophyta</taxon>
        <taxon>Tracheophyta</taxon>
        <taxon>Spermatophyta</taxon>
        <taxon>Magnoliopsida</taxon>
        <taxon>eudicotyledons</taxon>
        <taxon>Gunneridae</taxon>
        <taxon>Pentapetalae</taxon>
        <taxon>Caryophyllales</taxon>
        <taxon>Chenopodiaceae</taxon>
        <taxon>Betoideae</taxon>
        <taxon>Beta</taxon>
    </lineage>
</organism>
<dbReference type="Proteomes" id="UP000035740">
    <property type="component" value="Unassembled WGS sequence"/>
</dbReference>
<keyword evidence="2" id="KW-1185">Reference proteome</keyword>
<sequence length="159" mass="18053">MAMSWNASAWVRESLCSLDALPSYLDMYHLFIKSAPSSNLSQLMTMLQLSCYDPRLFFGLRMRFSQELSECCDGRCLDQCANALFLATRRCFVLRGTPDFIFEIGNAFLAARIPQMALANYQWSLRSYGSDPVVLFRMSLVLLDIGQDSQAKSCMQRAI</sequence>
<dbReference type="AlphaFoldDB" id="A0A0J8B3J5"/>